<evidence type="ECO:0000256" key="1">
    <source>
        <dbReference type="SAM" id="MobiDB-lite"/>
    </source>
</evidence>
<reference evidence="2" key="1">
    <citation type="journal article" date="2019" name="Sci. Rep.">
        <title>Draft genome of Tanacetum cinerariifolium, the natural source of mosquito coil.</title>
        <authorList>
            <person name="Yamashiro T."/>
            <person name="Shiraishi A."/>
            <person name="Satake H."/>
            <person name="Nakayama K."/>
        </authorList>
    </citation>
    <scope>NUCLEOTIDE SEQUENCE</scope>
</reference>
<feature type="region of interest" description="Disordered" evidence="1">
    <location>
        <begin position="119"/>
        <end position="159"/>
    </location>
</feature>
<proteinExistence type="predicted"/>
<dbReference type="AlphaFoldDB" id="A0A6L2JKL2"/>
<sequence length="189" mass="21542">MTRSSTSKLVTLFVDPKRHLRSRRKFTPSLIHNIYPFSYESKASETEYEEMCEVDIDTLTMKLPSSFILTSRTLHTDLLNSVSSFGAIRRTEVIPTQLSSWYHMAEETSFIAPVEILEEGPSEPDPKEPPVGINIFHTTNENHTSDHTPENTSDNASGDPVMHFVVHNFEQINAMYVAFSSRRKEVHPT</sequence>
<comment type="caution">
    <text evidence="2">The sequence shown here is derived from an EMBL/GenBank/DDBJ whole genome shotgun (WGS) entry which is preliminary data.</text>
</comment>
<protein>
    <submittedName>
        <fullName evidence="2">Uncharacterized protein</fullName>
    </submittedName>
</protein>
<gene>
    <name evidence="2" type="ORF">Tci_009288</name>
</gene>
<evidence type="ECO:0000313" key="2">
    <source>
        <dbReference type="EMBL" id="GEU37310.1"/>
    </source>
</evidence>
<dbReference type="EMBL" id="BKCJ010000914">
    <property type="protein sequence ID" value="GEU37310.1"/>
    <property type="molecule type" value="Genomic_DNA"/>
</dbReference>
<name>A0A6L2JKL2_TANCI</name>
<organism evidence="2">
    <name type="scientific">Tanacetum cinerariifolium</name>
    <name type="common">Dalmatian daisy</name>
    <name type="synonym">Chrysanthemum cinerariifolium</name>
    <dbReference type="NCBI Taxonomy" id="118510"/>
    <lineage>
        <taxon>Eukaryota</taxon>
        <taxon>Viridiplantae</taxon>
        <taxon>Streptophyta</taxon>
        <taxon>Embryophyta</taxon>
        <taxon>Tracheophyta</taxon>
        <taxon>Spermatophyta</taxon>
        <taxon>Magnoliopsida</taxon>
        <taxon>eudicotyledons</taxon>
        <taxon>Gunneridae</taxon>
        <taxon>Pentapetalae</taxon>
        <taxon>asterids</taxon>
        <taxon>campanulids</taxon>
        <taxon>Asterales</taxon>
        <taxon>Asteraceae</taxon>
        <taxon>Asteroideae</taxon>
        <taxon>Anthemideae</taxon>
        <taxon>Anthemidinae</taxon>
        <taxon>Tanacetum</taxon>
    </lineage>
</organism>
<accession>A0A6L2JKL2</accession>